<evidence type="ECO:0000256" key="7">
    <source>
        <dbReference type="ARBA" id="ARBA00023125"/>
    </source>
</evidence>
<protein>
    <submittedName>
        <fullName evidence="13">ZNF18 protein</fullName>
    </submittedName>
</protein>
<evidence type="ECO:0000313" key="13">
    <source>
        <dbReference type="EMBL" id="NXV24992.1"/>
    </source>
</evidence>
<dbReference type="Pfam" id="PF00096">
    <property type="entry name" value="zf-C2H2"/>
    <property type="match status" value="2"/>
</dbReference>
<feature type="non-terminal residue" evidence="13">
    <location>
        <position position="1"/>
    </location>
</feature>
<dbReference type="InterPro" id="IPR036236">
    <property type="entry name" value="Znf_C2H2_sf"/>
</dbReference>
<sequence length="65" mass="7333">CPHCPKAFKHRSAFTVHQRIHTGHKPYKCSECGKTYVWKNGLSRHQQKHQGPLAAPEGGQQEEGV</sequence>
<evidence type="ECO:0000256" key="2">
    <source>
        <dbReference type="ARBA" id="ARBA00022723"/>
    </source>
</evidence>
<dbReference type="FunFam" id="3.30.160.60:FF:002343">
    <property type="entry name" value="Zinc finger protein 33A"/>
    <property type="match status" value="1"/>
</dbReference>
<evidence type="ECO:0000256" key="8">
    <source>
        <dbReference type="ARBA" id="ARBA00023163"/>
    </source>
</evidence>
<keyword evidence="4 10" id="KW-0863">Zinc-finger</keyword>
<evidence type="ECO:0000256" key="1">
    <source>
        <dbReference type="ARBA" id="ARBA00004123"/>
    </source>
</evidence>
<dbReference type="Gene3D" id="3.30.160.60">
    <property type="entry name" value="Classic Zinc Finger"/>
    <property type="match status" value="2"/>
</dbReference>
<evidence type="ECO:0000256" key="6">
    <source>
        <dbReference type="ARBA" id="ARBA00023015"/>
    </source>
</evidence>
<evidence type="ECO:0000259" key="12">
    <source>
        <dbReference type="PROSITE" id="PS50157"/>
    </source>
</evidence>
<reference evidence="13 14" key="1">
    <citation type="submission" date="2019-09" db="EMBL/GenBank/DDBJ databases">
        <title>Bird 10,000 Genomes (B10K) Project - Family phase.</title>
        <authorList>
            <person name="Zhang G."/>
        </authorList>
    </citation>
    <scope>NUCLEOTIDE SEQUENCE [LARGE SCALE GENOMIC DNA]</scope>
    <source>
        <strain evidence="13">OUT-0020</strain>
        <tissue evidence="13">Liver</tissue>
    </source>
</reference>
<comment type="caution">
    <text evidence="13">The sequence shown here is derived from an EMBL/GenBank/DDBJ whole genome shotgun (WGS) entry which is preliminary data.</text>
</comment>
<dbReference type="PANTHER" id="PTHR23226">
    <property type="entry name" value="ZINC FINGER AND SCAN DOMAIN-CONTAINING"/>
    <property type="match status" value="1"/>
</dbReference>
<keyword evidence="9" id="KW-0539">Nucleus</keyword>
<dbReference type="GO" id="GO:0000981">
    <property type="term" value="F:DNA-binding transcription factor activity, RNA polymerase II-specific"/>
    <property type="evidence" value="ECO:0007669"/>
    <property type="project" value="TreeGrafter"/>
</dbReference>
<dbReference type="SUPFAM" id="SSF57667">
    <property type="entry name" value="beta-beta-alpha zinc fingers"/>
    <property type="match status" value="1"/>
</dbReference>
<evidence type="ECO:0000256" key="9">
    <source>
        <dbReference type="ARBA" id="ARBA00023242"/>
    </source>
</evidence>
<evidence type="ECO:0000256" key="4">
    <source>
        <dbReference type="ARBA" id="ARBA00022771"/>
    </source>
</evidence>
<dbReference type="PROSITE" id="PS00028">
    <property type="entry name" value="ZINC_FINGER_C2H2_1"/>
    <property type="match status" value="2"/>
</dbReference>
<evidence type="ECO:0000313" key="14">
    <source>
        <dbReference type="Proteomes" id="UP000578766"/>
    </source>
</evidence>
<dbReference type="FunFam" id="3.30.160.60:FF:000213">
    <property type="entry name" value="Zinc finger protein 624"/>
    <property type="match status" value="1"/>
</dbReference>
<evidence type="ECO:0000256" key="10">
    <source>
        <dbReference type="PROSITE-ProRule" id="PRU00042"/>
    </source>
</evidence>
<comment type="subcellular location">
    <subcellularLocation>
        <location evidence="1">Nucleus</location>
    </subcellularLocation>
</comment>
<dbReference type="AlphaFoldDB" id="A0A7L3SD82"/>
<name>A0A7L3SD82_CEPGR</name>
<dbReference type="GO" id="GO:0000978">
    <property type="term" value="F:RNA polymerase II cis-regulatory region sequence-specific DNA binding"/>
    <property type="evidence" value="ECO:0007669"/>
    <property type="project" value="TreeGrafter"/>
</dbReference>
<keyword evidence="5" id="KW-0862">Zinc</keyword>
<organism evidence="13 14">
    <name type="scientific">Cepphus grylle</name>
    <name type="common">Black guillemot</name>
    <name type="synonym">Alca grylle</name>
    <dbReference type="NCBI Taxonomy" id="28697"/>
    <lineage>
        <taxon>Eukaryota</taxon>
        <taxon>Metazoa</taxon>
        <taxon>Chordata</taxon>
        <taxon>Craniata</taxon>
        <taxon>Vertebrata</taxon>
        <taxon>Euteleostomi</taxon>
        <taxon>Archelosauria</taxon>
        <taxon>Archosauria</taxon>
        <taxon>Dinosauria</taxon>
        <taxon>Saurischia</taxon>
        <taxon>Theropoda</taxon>
        <taxon>Coelurosauria</taxon>
        <taxon>Aves</taxon>
        <taxon>Neognathae</taxon>
        <taxon>Neoaves</taxon>
        <taxon>Charadriiformes</taxon>
        <taxon>Alcidae</taxon>
        <taxon>Cepphus</taxon>
    </lineage>
</organism>
<dbReference type="PROSITE" id="PS50157">
    <property type="entry name" value="ZINC_FINGER_C2H2_2"/>
    <property type="match status" value="2"/>
</dbReference>
<dbReference type="InterPro" id="IPR013087">
    <property type="entry name" value="Znf_C2H2_type"/>
</dbReference>
<proteinExistence type="predicted"/>
<dbReference type="Proteomes" id="UP000578766">
    <property type="component" value="Unassembled WGS sequence"/>
</dbReference>
<keyword evidence="2" id="KW-0479">Metal-binding</keyword>
<keyword evidence="7" id="KW-0238">DNA-binding</keyword>
<dbReference type="SMART" id="SM00355">
    <property type="entry name" value="ZnF_C2H2"/>
    <property type="match status" value="2"/>
</dbReference>
<keyword evidence="14" id="KW-1185">Reference proteome</keyword>
<accession>A0A7L3SD82</accession>
<dbReference type="PANTHER" id="PTHR23226:SF416">
    <property type="entry name" value="FI01424P"/>
    <property type="match status" value="1"/>
</dbReference>
<feature type="region of interest" description="Disordered" evidence="11">
    <location>
        <begin position="43"/>
        <end position="65"/>
    </location>
</feature>
<dbReference type="GO" id="GO:0005634">
    <property type="term" value="C:nucleus"/>
    <property type="evidence" value="ECO:0007669"/>
    <property type="project" value="UniProtKB-SubCell"/>
</dbReference>
<keyword evidence="6" id="KW-0805">Transcription regulation</keyword>
<feature type="non-terminal residue" evidence="13">
    <location>
        <position position="65"/>
    </location>
</feature>
<keyword evidence="3" id="KW-0677">Repeat</keyword>
<evidence type="ECO:0000256" key="5">
    <source>
        <dbReference type="ARBA" id="ARBA00022833"/>
    </source>
</evidence>
<evidence type="ECO:0000256" key="3">
    <source>
        <dbReference type="ARBA" id="ARBA00022737"/>
    </source>
</evidence>
<evidence type="ECO:0000256" key="11">
    <source>
        <dbReference type="SAM" id="MobiDB-lite"/>
    </source>
</evidence>
<feature type="domain" description="C2H2-type" evidence="12">
    <location>
        <begin position="1"/>
        <end position="26"/>
    </location>
</feature>
<gene>
    <name evidence="13" type="primary">Znf18</name>
    <name evidence="13" type="ORF">CEPGRY_R16062</name>
</gene>
<dbReference type="EMBL" id="VZUD01007635">
    <property type="protein sequence ID" value="NXV24992.1"/>
    <property type="molecule type" value="Genomic_DNA"/>
</dbReference>
<feature type="domain" description="C2H2-type" evidence="12">
    <location>
        <begin position="27"/>
        <end position="54"/>
    </location>
</feature>
<dbReference type="GO" id="GO:0008270">
    <property type="term" value="F:zinc ion binding"/>
    <property type="evidence" value="ECO:0007669"/>
    <property type="project" value="UniProtKB-KW"/>
</dbReference>
<keyword evidence="8" id="KW-0804">Transcription</keyword>